<protein>
    <submittedName>
        <fullName evidence="1">Uncharacterized protein</fullName>
    </submittedName>
</protein>
<keyword evidence="2" id="KW-1185">Reference proteome</keyword>
<reference evidence="2" key="1">
    <citation type="journal article" date="2011" name="Proc. Natl. Acad. Sci. U.S.A.">
        <title>Genomic insights into the physiology and ecology of the marine filamentous cyanobacterium Lyngbya majuscula.</title>
        <authorList>
            <person name="Jones A.C."/>
            <person name="Monroe E.A."/>
            <person name="Podell S."/>
            <person name="Hess W.R."/>
            <person name="Klages S."/>
            <person name="Esquenazi E."/>
            <person name="Niessen S."/>
            <person name="Hoover H."/>
            <person name="Rothmann M."/>
            <person name="Lasken R.S."/>
            <person name="Yates J.R.III."/>
            <person name="Reinhardt R."/>
            <person name="Kube M."/>
            <person name="Burkart M.D."/>
            <person name="Allen E.E."/>
            <person name="Dorrestein P.C."/>
            <person name="Gerwick W.H."/>
            <person name="Gerwick L."/>
        </authorList>
    </citation>
    <scope>NUCLEOTIDE SEQUENCE [LARGE SCALE GENOMIC DNA]</scope>
    <source>
        <strain evidence="2">3L</strain>
    </source>
</reference>
<dbReference type="Proteomes" id="UP000003959">
    <property type="component" value="Unassembled WGS sequence"/>
</dbReference>
<name>F4XW09_9CYAN</name>
<dbReference type="AlphaFoldDB" id="F4XW09"/>
<proteinExistence type="predicted"/>
<dbReference type="HOGENOM" id="CLU_3409679_0_0_3"/>
<sequence>MLQQYYLIGEYTGQDLERGTGNRDIADNH</sequence>
<accession>F4XW09</accession>
<organism evidence="1 2">
    <name type="scientific">Moorena producens 3L</name>
    <dbReference type="NCBI Taxonomy" id="489825"/>
    <lineage>
        <taxon>Bacteria</taxon>
        <taxon>Bacillati</taxon>
        <taxon>Cyanobacteriota</taxon>
        <taxon>Cyanophyceae</taxon>
        <taxon>Coleofasciculales</taxon>
        <taxon>Coleofasciculaceae</taxon>
        <taxon>Moorena</taxon>
    </lineage>
</organism>
<gene>
    <name evidence="1" type="ORF">LYNGBM3L_41810</name>
</gene>
<dbReference type="EMBL" id="GL890941">
    <property type="protein sequence ID" value="EGJ31198.1"/>
    <property type="molecule type" value="Genomic_DNA"/>
</dbReference>
<evidence type="ECO:0000313" key="1">
    <source>
        <dbReference type="EMBL" id="EGJ31198.1"/>
    </source>
</evidence>
<evidence type="ECO:0000313" key="2">
    <source>
        <dbReference type="Proteomes" id="UP000003959"/>
    </source>
</evidence>